<dbReference type="Pfam" id="PF19030">
    <property type="entry name" value="TSP1_ADAMTS"/>
    <property type="match status" value="6"/>
</dbReference>
<dbReference type="Proteomes" id="UP000828390">
    <property type="component" value="Unassembled WGS sequence"/>
</dbReference>
<evidence type="ECO:0000256" key="5">
    <source>
        <dbReference type="SAM" id="MobiDB-lite"/>
    </source>
</evidence>
<feature type="signal peptide" evidence="6">
    <location>
        <begin position="1"/>
        <end position="21"/>
    </location>
</feature>
<evidence type="ECO:0000313" key="8">
    <source>
        <dbReference type="EMBL" id="KAH3841030.1"/>
    </source>
</evidence>
<dbReference type="GO" id="GO:0005576">
    <property type="term" value="C:extracellular region"/>
    <property type="evidence" value="ECO:0007669"/>
    <property type="project" value="UniProtKB-SubCell"/>
</dbReference>
<gene>
    <name evidence="8" type="ORF">DPMN_114489</name>
</gene>
<dbReference type="GO" id="GO:0030198">
    <property type="term" value="P:extracellular matrix organization"/>
    <property type="evidence" value="ECO:0007669"/>
    <property type="project" value="TreeGrafter"/>
</dbReference>
<evidence type="ECO:0000256" key="2">
    <source>
        <dbReference type="ARBA" id="ARBA00022525"/>
    </source>
</evidence>
<evidence type="ECO:0000256" key="6">
    <source>
        <dbReference type="SAM" id="SignalP"/>
    </source>
</evidence>
<dbReference type="Gene3D" id="2.60.120.830">
    <property type="match status" value="1"/>
</dbReference>
<sequence length="686" mass="75553">MRISNKLGILFIILEASHVTGSFYCQQCRDADVCETVVGTLRYTVMSKGYHPVVTMPRGACYINVTEAGRTSNLIAIKDGNGYIINGNWKTDPSGQYNAVGTTFIYRKAEEPCLGECITADGPTLGKVVIQLLYHERNPGIYYSYQVARGLKDLPDDPRIKANDRSELREAAIGYRNIPDHSETESKPGSFPEFVPIPGGSGIHLKGPVFSSDFSYRQKSNSRRSRHRNDRRGGNTENRQALKDVTFVRGETDDTFRQVGGPEGGNVKISSGKDPLLAVDSGDGLASVLEVFSWRLTGYTECTRDCGGGMQESLYECVDAYSLQTTAPLRCADVLRPEARHRVCNPEPCTPSWSTGTWSKCSVTCGHGKKSREVSCVQRISATDSQLIADSYCTSSKPTSVHDCFSDSCFYWSAGNWSECSVDCGNGTRTRHVTCQDETGNIANSNQCNSQSEPLSEESCDRGACAGTQWYFSQWNDKCNENCGRGVATRTVHCATSAGHILADRFCDVSSRPESERKCDQEGRCVAQWFTGPWGKCSQACGPGVKTRDVLCISTREGVRAIATETECKDEDKPETTKPCTESTCGTEWYRSDWSQCSKSCGGGIQTRAVRCMGGDSRTRSTCHESDKPRDNRVCNTDPCRSAQTLARRGCTDEYPSCDVVVQANLCRYPYYQRKCCQSCTGSTRI</sequence>
<feature type="chain" id="PRO_5039667135" description="PLAC domain-containing protein" evidence="6">
    <location>
        <begin position="22"/>
        <end position="686"/>
    </location>
</feature>
<dbReference type="SMART" id="SM00209">
    <property type="entry name" value="TSP1"/>
    <property type="match status" value="6"/>
</dbReference>
<evidence type="ECO:0000259" key="7">
    <source>
        <dbReference type="PROSITE" id="PS50900"/>
    </source>
</evidence>
<dbReference type="PROSITE" id="PS50900">
    <property type="entry name" value="PLAC"/>
    <property type="match status" value="1"/>
</dbReference>
<name>A0A9D4KK43_DREPO</name>
<protein>
    <recommendedName>
        <fullName evidence="7">PLAC domain-containing protein</fullName>
    </recommendedName>
</protein>
<dbReference type="InterPro" id="IPR036383">
    <property type="entry name" value="TSP1_rpt_sf"/>
</dbReference>
<organism evidence="8 9">
    <name type="scientific">Dreissena polymorpha</name>
    <name type="common">Zebra mussel</name>
    <name type="synonym">Mytilus polymorpha</name>
    <dbReference type="NCBI Taxonomy" id="45954"/>
    <lineage>
        <taxon>Eukaryota</taxon>
        <taxon>Metazoa</taxon>
        <taxon>Spiralia</taxon>
        <taxon>Lophotrochozoa</taxon>
        <taxon>Mollusca</taxon>
        <taxon>Bivalvia</taxon>
        <taxon>Autobranchia</taxon>
        <taxon>Heteroconchia</taxon>
        <taxon>Euheterodonta</taxon>
        <taxon>Imparidentia</taxon>
        <taxon>Neoheterodontei</taxon>
        <taxon>Myida</taxon>
        <taxon>Dreissenoidea</taxon>
        <taxon>Dreissenidae</taxon>
        <taxon>Dreissena</taxon>
    </lineage>
</organism>
<keyword evidence="9" id="KW-1185">Reference proteome</keyword>
<dbReference type="Gene3D" id="2.20.100.10">
    <property type="entry name" value="Thrombospondin type-1 (TSP1) repeat"/>
    <property type="match status" value="4"/>
</dbReference>
<keyword evidence="2" id="KW-0964">Secreted</keyword>
<comment type="subcellular location">
    <subcellularLocation>
        <location evidence="1">Secreted</location>
    </subcellularLocation>
</comment>
<dbReference type="GO" id="GO:0004222">
    <property type="term" value="F:metalloendopeptidase activity"/>
    <property type="evidence" value="ECO:0007669"/>
    <property type="project" value="TreeGrafter"/>
</dbReference>
<dbReference type="InterPro" id="IPR000884">
    <property type="entry name" value="TSP1_rpt"/>
</dbReference>
<accession>A0A9D4KK43</accession>
<keyword evidence="3 6" id="KW-0732">Signal</keyword>
<evidence type="ECO:0000256" key="3">
    <source>
        <dbReference type="ARBA" id="ARBA00022729"/>
    </source>
</evidence>
<reference evidence="8" key="1">
    <citation type="journal article" date="2019" name="bioRxiv">
        <title>The Genome of the Zebra Mussel, Dreissena polymorpha: A Resource for Invasive Species Research.</title>
        <authorList>
            <person name="McCartney M.A."/>
            <person name="Auch B."/>
            <person name="Kono T."/>
            <person name="Mallez S."/>
            <person name="Zhang Y."/>
            <person name="Obille A."/>
            <person name="Becker A."/>
            <person name="Abrahante J.E."/>
            <person name="Garbe J."/>
            <person name="Badalamenti J.P."/>
            <person name="Herman A."/>
            <person name="Mangelson H."/>
            <person name="Liachko I."/>
            <person name="Sullivan S."/>
            <person name="Sone E.D."/>
            <person name="Koren S."/>
            <person name="Silverstein K.A.T."/>
            <person name="Beckman K.B."/>
            <person name="Gohl D.M."/>
        </authorList>
    </citation>
    <scope>NUCLEOTIDE SEQUENCE</scope>
    <source>
        <strain evidence="8">Duluth1</strain>
        <tissue evidence="8">Whole animal</tissue>
    </source>
</reference>
<dbReference type="PROSITE" id="PS50092">
    <property type="entry name" value="TSP1"/>
    <property type="match status" value="5"/>
</dbReference>
<dbReference type="GO" id="GO:0006508">
    <property type="term" value="P:proteolysis"/>
    <property type="evidence" value="ECO:0007669"/>
    <property type="project" value="TreeGrafter"/>
</dbReference>
<dbReference type="AlphaFoldDB" id="A0A9D4KK43"/>
<dbReference type="Pfam" id="PF08686">
    <property type="entry name" value="PLAC"/>
    <property type="match status" value="1"/>
</dbReference>
<dbReference type="EMBL" id="JAIWYP010000004">
    <property type="protein sequence ID" value="KAH3841030.1"/>
    <property type="molecule type" value="Genomic_DNA"/>
</dbReference>
<dbReference type="InterPro" id="IPR050439">
    <property type="entry name" value="ADAMTS_ADAMTS-like"/>
</dbReference>
<dbReference type="OrthoDB" id="10062690at2759"/>
<feature type="compositionally biased region" description="Basic residues" evidence="5">
    <location>
        <begin position="220"/>
        <end position="230"/>
    </location>
</feature>
<dbReference type="PANTHER" id="PTHR13723">
    <property type="entry name" value="ADAMTS A DISINTEGRIN AND METALLOPROTEASE WITH THROMBOSPONDIN MOTIFS PROTEASE"/>
    <property type="match status" value="1"/>
</dbReference>
<dbReference type="InterPro" id="IPR010909">
    <property type="entry name" value="PLAC"/>
</dbReference>
<feature type="region of interest" description="Disordered" evidence="5">
    <location>
        <begin position="215"/>
        <end position="243"/>
    </location>
</feature>
<dbReference type="Pfam" id="PF05986">
    <property type="entry name" value="ADAMTS_spacer1"/>
    <property type="match status" value="1"/>
</dbReference>
<dbReference type="FunFam" id="2.20.100.10:FF:000005">
    <property type="entry name" value="ADAM metallopeptidase with thrombospondin type 1 motif 9"/>
    <property type="match status" value="3"/>
</dbReference>
<evidence type="ECO:0000256" key="4">
    <source>
        <dbReference type="ARBA" id="ARBA00022737"/>
    </source>
</evidence>
<reference evidence="8" key="2">
    <citation type="submission" date="2020-11" db="EMBL/GenBank/DDBJ databases">
        <authorList>
            <person name="McCartney M.A."/>
            <person name="Auch B."/>
            <person name="Kono T."/>
            <person name="Mallez S."/>
            <person name="Becker A."/>
            <person name="Gohl D.M."/>
            <person name="Silverstein K.A.T."/>
            <person name="Koren S."/>
            <person name="Bechman K.B."/>
            <person name="Herman A."/>
            <person name="Abrahante J.E."/>
            <person name="Garbe J."/>
        </authorList>
    </citation>
    <scope>NUCLEOTIDE SEQUENCE</scope>
    <source>
        <strain evidence="8">Duluth1</strain>
        <tissue evidence="8">Whole animal</tissue>
    </source>
</reference>
<comment type="caution">
    <text evidence="8">The sequence shown here is derived from an EMBL/GenBank/DDBJ whole genome shotgun (WGS) entry which is preliminary data.</text>
</comment>
<feature type="region of interest" description="Disordered" evidence="5">
    <location>
        <begin position="171"/>
        <end position="197"/>
    </location>
</feature>
<proteinExistence type="predicted"/>
<dbReference type="PANTHER" id="PTHR13723:SF281">
    <property type="entry name" value="PAPILIN"/>
    <property type="match status" value="1"/>
</dbReference>
<feature type="domain" description="PLAC" evidence="7">
    <location>
        <begin position="647"/>
        <end position="684"/>
    </location>
</feature>
<dbReference type="SUPFAM" id="SSF82895">
    <property type="entry name" value="TSP-1 type 1 repeat"/>
    <property type="match status" value="6"/>
</dbReference>
<keyword evidence="4" id="KW-0677">Repeat</keyword>
<evidence type="ECO:0000313" key="9">
    <source>
        <dbReference type="Proteomes" id="UP000828390"/>
    </source>
</evidence>
<dbReference type="InterPro" id="IPR010294">
    <property type="entry name" value="ADAMTS_spacer1"/>
</dbReference>
<dbReference type="GO" id="GO:0031012">
    <property type="term" value="C:extracellular matrix"/>
    <property type="evidence" value="ECO:0007669"/>
    <property type="project" value="TreeGrafter"/>
</dbReference>
<evidence type="ECO:0000256" key="1">
    <source>
        <dbReference type="ARBA" id="ARBA00004613"/>
    </source>
</evidence>